<feature type="transmembrane region" description="Helical" evidence="15">
    <location>
        <begin position="484"/>
        <end position="504"/>
    </location>
</feature>
<keyword evidence="12" id="KW-0012">Acyltransferase</keyword>
<dbReference type="Pfam" id="PF11001">
    <property type="entry name" value="AFUB_07903_YDR124W_hel"/>
    <property type="match status" value="1"/>
</dbReference>
<feature type="compositionally biased region" description="Polar residues" evidence="14">
    <location>
        <begin position="90"/>
        <end position="101"/>
    </location>
</feature>
<keyword evidence="13" id="KW-0175">Coiled coil</keyword>
<evidence type="ECO:0000256" key="12">
    <source>
        <dbReference type="ARBA" id="ARBA00023315"/>
    </source>
</evidence>
<accession>A0A0A2JQ93</accession>
<keyword evidence="5" id="KW-0808">Transferase</keyword>
<dbReference type="RefSeq" id="XP_016599255.1">
    <property type="nucleotide sequence ID" value="XM_016739316.1"/>
</dbReference>
<feature type="transmembrane region" description="Helical" evidence="15">
    <location>
        <begin position="851"/>
        <end position="874"/>
    </location>
</feature>
<feature type="compositionally biased region" description="Basic and acidic residues" evidence="14">
    <location>
        <begin position="353"/>
        <end position="362"/>
    </location>
</feature>
<organism evidence="17 18">
    <name type="scientific">Penicillium expansum</name>
    <name type="common">Blue mold rot fungus</name>
    <dbReference type="NCBI Taxonomy" id="27334"/>
    <lineage>
        <taxon>Eukaryota</taxon>
        <taxon>Fungi</taxon>
        <taxon>Dikarya</taxon>
        <taxon>Ascomycota</taxon>
        <taxon>Pezizomycotina</taxon>
        <taxon>Eurotiomycetes</taxon>
        <taxon>Eurotiomycetidae</taxon>
        <taxon>Eurotiales</taxon>
        <taxon>Aspergillaceae</taxon>
        <taxon>Penicillium</taxon>
    </lineage>
</organism>
<dbReference type="Pfam" id="PF10998">
    <property type="entry name" value="DUF2838"/>
    <property type="match status" value="1"/>
</dbReference>
<dbReference type="PANTHER" id="PTHR31201:SF1">
    <property type="entry name" value="GLYCEROPHOSPHOCHOLINE ACYLTRANSFERASE 1"/>
    <property type="match status" value="1"/>
</dbReference>
<keyword evidence="18" id="KW-1185">Reference proteome</keyword>
<proteinExistence type="inferred from homology"/>
<sequence length="1050" mass="119401">MDMNRGYPFAGEVLERRHSDTCIPQQPPMNMLIVPKQPHTAEYTHPHFAMIYLDHNGQWQLQASPSIAGCEGAIFTPDVTDRFIEMTGQAPQTSPQFTNPAQAPHPPWDEQPSSGWGHAGQTRQAEMIPFQWSSQQSRKKSKRSSGMPRARPKSSSPPPATPPPGRTVLRVGNRALLRRYYEKAFEDFQQLNCRAIAKSYIKLVEPRKQVHYPYNGRRVIAGVSQRVDPEFTKPAWWPAGVLHKEPDHLLKPDRLRLLVHILCELKDSHGVTTDKLRDAGQDVRRQITPAHRLQVLDEIYFVRQMEEQFLDGEIDASTLIQVTQTHLPEAIFQDGDELSSRAHAAPATASVIETEHDMHDAGDNPGISTLEEDDSKLHHSHSLPLSPTTSDNITPGPSQRADWIRMTIPQRSSPSNHHSHHEHTSISHLLAGSCPSISPSLVTASKLQLQFYIAVSVSCASESGVVYSVDRQPQFAIIAHTRAWLAHIYYAVLFGLATMGMLTFNRFLSRPYPNTRDGPTILSFQQQFLMESTGSRRKSDPTMSAEPRVSTPGLDEIDVPFPSDDFTDNDEIGSTLTSPGRLSRNGSFSNSSSYQEDWESFPPLDKLTVFDLLDNIQLSQRLEKWQQTIAMQKEKVRRQREKLKSSSLNAKDRVVGEWKRRAPTADEKLEKYRSRMKQGVERLGKQWNKTATVTLREKMSFIAGVLNIFISGYLIGACPEYFYIWFSAQLAYFMPIRYFTYHAKGYHYFLADLCYFVNLLCMLSIWVFPNSKRLFISTFCLTFGNNAAAIAMWRNSMVFHSMDKVVSLFIHIMPPVTLHCIVHLTPVEKLKERFPAVYNIKFSQPGDPEHYGLGAMILWSTAPYLVWQLMYHFLITVRRRDKIAAGRPTSFTWLRKSYSKAWIGRFVLSLPEALQEPCFMFIQYGFALSTMIPCPVWFWSKWASGLYMSALFVWSIHNGATYYIDVFGKRFQKELEQLRTDVARWQSSPEGTTSPLLAAEPSPLSEAINAHSAEKRSSVDRIPLLDTAEASSIDIQQEGLNKDSLARERI</sequence>
<feature type="transmembrane region" description="Helical" evidence="15">
    <location>
        <begin position="774"/>
        <end position="793"/>
    </location>
</feature>
<comment type="similarity">
    <text evidence="2">Belongs to the GPC1 family.</text>
</comment>
<feature type="compositionally biased region" description="Pro residues" evidence="14">
    <location>
        <begin position="155"/>
        <end position="165"/>
    </location>
</feature>
<feature type="region of interest" description="Disordered" evidence="14">
    <location>
        <begin position="339"/>
        <end position="399"/>
    </location>
</feature>
<keyword evidence="9 15" id="KW-0472">Membrane</keyword>
<dbReference type="AlphaFoldDB" id="A0A0A2JQ93"/>
<dbReference type="Proteomes" id="UP000030143">
    <property type="component" value="Unassembled WGS sequence"/>
</dbReference>
<evidence type="ECO:0000256" key="3">
    <source>
        <dbReference type="ARBA" id="ARBA00019082"/>
    </source>
</evidence>
<feature type="region of interest" description="Disordered" evidence="14">
    <location>
        <begin position="532"/>
        <end position="589"/>
    </location>
</feature>
<dbReference type="GO" id="GO:0006656">
    <property type="term" value="P:phosphatidylcholine biosynthetic process"/>
    <property type="evidence" value="ECO:0007669"/>
    <property type="project" value="TreeGrafter"/>
</dbReference>
<evidence type="ECO:0000256" key="4">
    <source>
        <dbReference type="ARBA" id="ARBA00022516"/>
    </source>
</evidence>
<evidence type="ECO:0000256" key="6">
    <source>
        <dbReference type="ARBA" id="ARBA00022692"/>
    </source>
</evidence>
<dbReference type="InterPro" id="IPR047092">
    <property type="entry name" value="AFUB_07903/YDR124W-like_hel"/>
</dbReference>
<evidence type="ECO:0000256" key="8">
    <source>
        <dbReference type="ARBA" id="ARBA00023098"/>
    </source>
</evidence>
<evidence type="ECO:0000256" key="1">
    <source>
        <dbReference type="ARBA" id="ARBA00004141"/>
    </source>
</evidence>
<keyword evidence="4" id="KW-0444">Lipid biosynthesis</keyword>
<evidence type="ECO:0000256" key="5">
    <source>
        <dbReference type="ARBA" id="ARBA00022679"/>
    </source>
</evidence>
<evidence type="ECO:0000256" key="9">
    <source>
        <dbReference type="ARBA" id="ARBA00023136"/>
    </source>
</evidence>
<keyword evidence="6 15" id="KW-0812">Transmembrane</keyword>
<evidence type="ECO:0000313" key="17">
    <source>
        <dbReference type="EMBL" id="KGO57597.1"/>
    </source>
</evidence>
<evidence type="ECO:0000256" key="2">
    <source>
        <dbReference type="ARBA" id="ARBA00006675"/>
    </source>
</evidence>
<evidence type="ECO:0000256" key="7">
    <source>
        <dbReference type="ARBA" id="ARBA00022989"/>
    </source>
</evidence>
<keyword evidence="7 15" id="KW-1133">Transmembrane helix</keyword>
<feature type="region of interest" description="Disordered" evidence="14">
    <location>
        <begin position="90"/>
        <end position="169"/>
    </location>
</feature>
<feature type="compositionally biased region" description="Low complexity" evidence="14">
    <location>
        <begin position="580"/>
        <end position="589"/>
    </location>
</feature>
<dbReference type="STRING" id="27334.A0A0A2JQ93"/>
<dbReference type="HOGENOM" id="CLU_010750_0_0_1"/>
<dbReference type="GO" id="GO:0016746">
    <property type="term" value="F:acyltransferase activity"/>
    <property type="evidence" value="ECO:0007669"/>
    <property type="project" value="UniProtKB-KW"/>
</dbReference>
<evidence type="ECO:0000313" key="18">
    <source>
        <dbReference type="Proteomes" id="UP000030143"/>
    </source>
</evidence>
<name>A0A0A2JQ93_PENEN</name>
<evidence type="ECO:0000256" key="10">
    <source>
        <dbReference type="ARBA" id="ARBA00023209"/>
    </source>
</evidence>
<evidence type="ECO:0000259" key="16">
    <source>
        <dbReference type="Pfam" id="PF11001"/>
    </source>
</evidence>
<dbReference type="InterPro" id="IPR021261">
    <property type="entry name" value="GPCAT"/>
</dbReference>
<evidence type="ECO:0000256" key="11">
    <source>
        <dbReference type="ARBA" id="ARBA00023264"/>
    </source>
</evidence>
<feature type="transmembrane region" description="Helical" evidence="15">
    <location>
        <begin position="699"/>
        <end position="716"/>
    </location>
</feature>
<gene>
    <name evidence="17" type="ORF">PEX2_020410</name>
</gene>
<evidence type="ECO:0000256" key="13">
    <source>
        <dbReference type="SAM" id="Coils"/>
    </source>
</evidence>
<comment type="caution">
    <text evidence="17">The sequence shown here is derived from an EMBL/GenBank/DDBJ whole genome shotgun (WGS) entry which is preliminary data.</text>
</comment>
<protein>
    <recommendedName>
        <fullName evidence="3">Glycerophosphocholine acyltransferase 1</fullName>
    </recommendedName>
</protein>
<dbReference type="VEuPathDB" id="FungiDB:PEXP_055450"/>
<evidence type="ECO:0000256" key="15">
    <source>
        <dbReference type="SAM" id="Phobius"/>
    </source>
</evidence>
<reference evidence="17 18" key="1">
    <citation type="journal article" date="2015" name="Mol. Plant Microbe Interact.">
        <title>Genome, transcriptome, and functional analyses of Penicillium expansum provide new insights into secondary metabolism and pathogenicity.</title>
        <authorList>
            <person name="Ballester A.R."/>
            <person name="Marcet-Houben M."/>
            <person name="Levin E."/>
            <person name="Sela N."/>
            <person name="Selma-Lazaro C."/>
            <person name="Carmona L."/>
            <person name="Wisniewski M."/>
            <person name="Droby S."/>
            <person name="Gonzalez-Candelas L."/>
            <person name="Gabaldon T."/>
        </authorList>
    </citation>
    <scope>NUCLEOTIDE SEQUENCE [LARGE SCALE GENOMIC DNA]</scope>
    <source>
        <strain evidence="17 18">MD-8</strain>
    </source>
</reference>
<keyword evidence="11" id="KW-1208">Phospholipid metabolism</keyword>
<feature type="transmembrane region" description="Helical" evidence="15">
    <location>
        <begin position="746"/>
        <end position="768"/>
    </location>
</feature>
<feature type="coiled-coil region" evidence="13">
    <location>
        <begin position="615"/>
        <end position="653"/>
    </location>
</feature>
<dbReference type="GO" id="GO:0016020">
    <property type="term" value="C:membrane"/>
    <property type="evidence" value="ECO:0007669"/>
    <property type="project" value="UniProtKB-SubCell"/>
</dbReference>
<dbReference type="EMBL" id="JQFZ01000140">
    <property type="protein sequence ID" value="KGO57597.1"/>
    <property type="molecule type" value="Genomic_DNA"/>
</dbReference>
<keyword evidence="8" id="KW-0443">Lipid metabolism</keyword>
<evidence type="ECO:0000256" key="14">
    <source>
        <dbReference type="SAM" id="MobiDB-lite"/>
    </source>
</evidence>
<keyword evidence="10" id="KW-0594">Phospholipid biosynthesis</keyword>
<feature type="domain" description="Subtelomeric hrmA-associated cluster protein AFUB-079030/YDR124W-like helical bundle" evidence="16">
    <location>
        <begin position="171"/>
        <end position="305"/>
    </location>
</feature>
<dbReference type="GeneID" id="27674735"/>
<comment type="subcellular location">
    <subcellularLocation>
        <location evidence="1">Membrane</location>
        <topology evidence="1">Multi-pass membrane protein</topology>
    </subcellularLocation>
</comment>
<dbReference type="PANTHER" id="PTHR31201">
    <property type="entry name" value="OS01G0585100 PROTEIN"/>
    <property type="match status" value="1"/>
</dbReference>